<gene>
    <name evidence="7" type="ORF">DI563_05780</name>
</gene>
<keyword evidence="4 6" id="KW-0472">Membrane</keyword>
<feature type="transmembrane region" description="Helical" evidence="6">
    <location>
        <begin position="246"/>
        <end position="265"/>
    </location>
</feature>
<feature type="transmembrane region" description="Helical" evidence="6">
    <location>
        <begin position="64"/>
        <end position="84"/>
    </location>
</feature>
<reference evidence="7 8" key="1">
    <citation type="submission" date="2017-08" db="EMBL/GenBank/DDBJ databases">
        <title>Infants hospitalized years apart are colonized by the same room-sourced microbial strains.</title>
        <authorList>
            <person name="Brooks B."/>
            <person name="Olm M.R."/>
            <person name="Firek B.A."/>
            <person name="Baker R."/>
            <person name="Thomas B.C."/>
            <person name="Morowitz M.J."/>
            <person name="Banfield J.F."/>
        </authorList>
    </citation>
    <scope>NUCLEOTIDE SEQUENCE [LARGE SCALE GENOMIC DNA]</scope>
    <source>
        <strain evidence="7">S2_005_003_R2_41</strain>
    </source>
</reference>
<dbReference type="Pfam" id="PF04610">
    <property type="entry name" value="TrbL"/>
    <property type="match status" value="1"/>
</dbReference>
<keyword evidence="3 6" id="KW-1133">Transmembrane helix</keyword>
<feature type="transmembrane region" description="Helical" evidence="6">
    <location>
        <begin position="209"/>
        <end position="234"/>
    </location>
</feature>
<accession>A0A2W5QIL4</accession>
<proteinExistence type="predicted"/>
<evidence type="ECO:0008006" key="9">
    <source>
        <dbReference type="Google" id="ProtNLM"/>
    </source>
</evidence>
<feature type="compositionally biased region" description="Basic and acidic residues" evidence="5">
    <location>
        <begin position="390"/>
        <end position="400"/>
    </location>
</feature>
<dbReference type="GO" id="GO:0016020">
    <property type="term" value="C:membrane"/>
    <property type="evidence" value="ECO:0007669"/>
    <property type="project" value="UniProtKB-SubCell"/>
</dbReference>
<comment type="subcellular location">
    <subcellularLocation>
        <location evidence="1">Membrane</location>
        <topology evidence="1">Multi-pass membrane protein</topology>
    </subcellularLocation>
</comment>
<name>A0A2W5QIL4_VARPD</name>
<evidence type="ECO:0000256" key="5">
    <source>
        <dbReference type="SAM" id="MobiDB-lite"/>
    </source>
</evidence>
<dbReference type="AlphaFoldDB" id="A0A2W5QIL4"/>
<keyword evidence="2 6" id="KW-0812">Transmembrane</keyword>
<feature type="transmembrane region" description="Helical" evidence="6">
    <location>
        <begin position="148"/>
        <end position="170"/>
    </location>
</feature>
<feature type="region of interest" description="Disordered" evidence="5">
    <location>
        <begin position="381"/>
        <end position="400"/>
    </location>
</feature>
<evidence type="ECO:0000256" key="2">
    <source>
        <dbReference type="ARBA" id="ARBA00022692"/>
    </source>
</evidence>
<evidence type="ECO:0000256" key="1">
    <source>
        <dbReference type="ARBA" id="ARBA00004141"/>
    </source>
</evidence>
<dbReference type="InterPro" id="IPR007688">
    <property type="entry name" value="Conjugal_tfr_TrbL/VirB6"/>
</dbReference>
<protein>
    <recommendedName>
        <fullName evidence="9">Conjugal transfer protein TrbL</fullName>
    </recommendedName>
</protein>
<evidence type="ECO:0000256" key="3">
    <source>
        <dbReference type="ARBA" id="ARBA00022989"/>
    </source>
</evidence>
<feature type="transmembrane region" description="Helical" evidence="6">
    <location>
        <begin position="177"/>
        <end position="197"/>
    </location>
</feature>
<dbReference type="Proteomes" id="UP000249135">
    <property type="component" value="Unassembled WGS sequence"/>
</dbReference>
<organism evidence="7 8">
    <name type="scientific">Variovorax paradoxus</name>
    <dbReference type="NCBI Taxonomy" id="34073"/>
    <lineage>
        <taxon>Bacteria</taxon>
        <taxon>Pseudomonadati</taxon>
        <taxon>Pseudomonadota</taxon>
        <taxon>Betaproteobacteria</taxon>
        <taxon>Burkholderiales</taxon>
        <taxon>Comamonadaceae</taxon>
        <taxon>Variovorax</taxon>
    </lineage>
</organism>
<evidence type="ECO:0000256" key="6">
    <source>
        <dbReference type="SAM" id="Phobius"/>
    </source>
</evidence>
<sequence length="400" mass="40787">MADFKVIAPLAQKILDASNAWSGVAGQLTAVVVSPIVIGASLLVIWHGINILRGAGGQHHALDAFVKCVRAILVVGLAISAGAYSSNIVGFFQEFRSSLTGMFVSGSTTSYDALDSAVNQAMNTWDPTWNWATDHIKLLSTSPDVSGVVAIICWFLMMGALVIFAAICGINLIVIDFALAFIFAVGPMFVACFAFQSTQRFTDGWLGAALKYTFTAIVISAVVGLGLGILQSYAAGLSSSADAMDFVSVMFSAIGASLILCVLAYRVPQLAGDVVGGVGIAAFGPAMAARPIQAVADVMRGGASVAGNAAAYGAGRLAGSGSAQVVGNSTIGSRVAAAFQANQNGWVDAVRGRGVDSQGRTVTGQGMRNAFNLGRGNSAGTGVITGGGRPVDRVHSPGGA</sequence>
<evidence type="ECO:0000313" key="8">
    <source>
        <dbReference type="Proteomes" id="UP000249135"/>
    </source>
</evidence>
<evidence type="ECO:0000313" key="7">
    <source>
        <dbReference type="EMBL" id="PZQ76886.1"/>
    </source>
</evidence>
<dbReference type="GO" id="GO:0030255">
    <property type="term" value="P:protein secretion by the type IV secretion system"/>
    <property type="evidence" value="ECO:0007669"/>
    <property type="project" value="InterPro"/>
</dbReference>
<comment type="caution">
    <text evidence="7">The sequence shown here is derived from an EMBL/GenBank/DDBJ whole genome shotgun (WGS) entry which is preliminary data.</text>
</comment>
<feature type="transmembrane region" description="Helical" evidence="6">
    <location>
        <begin position="28"/>
        <end position="52"/>
    </location>
</feature>
<dbReference type="EMBL" id="QFPP01000037">
    <property type="protein sequence ID" value="PZQ76886.1"/>
    <property type="molecule type" value="Genomic_DNA"/>
</dbReference>
<evidence type="ECO:0000256" key="4">
    <source>
        <dbReference type="ARBA" id="ARBA00023136"/>
    </source>
</evidence>